<feature type="domain" description="LysM" evidence="4">
    <location>
        <begin position="46"/>
        <end position="92"/>
    </location>
</feature>
<dbReference type="Pfam" id="PF01476">
    <property type="entry name" value="LysM"/>
    <property type="match status" value="2"/>
</dbReference>
<evidence type="ECO:0000256" key="1">
    <source>
        <dbReference type="ARBA" id="ARBA00022669"/>
    </source>
</evidence>
<dbReference type="Proteomes" id="UP000034947">
    <property type="component" value="Unassembled WGS sequence"/>
</dbReference>
<keyword evidence="1" id="KW-0147">Chitin-binding</keyword>
<evidence type="ECO:0000256" key="3">
    <source>
        <dbReference type="ARBA" id="ARBA00023026"/>
    </source>
</evidence>
<dbReference type="AlphaFoldDB" id="A0A0F8UAD3"/>
<dbReference type="GO" id="GO:0008061">
    <property type="term" value="F:chitin binding"/>
    <property type="evidence" value="ECO:0007669"/>
    <property type="project" value="UniProtKB-KW"/>
</dbReference>
<dbReference type="InterPro" id="IPR052210">
    <property type="entry name" value="LysM1-like"/>
</dbReference>
<evidence type="ECO:0000256" key="2">
    <source>
        <dbReference type="ARBA" id="ARBA00022729"/>
    </source>
</evidence>
<evidence type="ECO:0000313" key="5">
    <source>
        <dbReference type="EMBL" id="KKK16694.1"/>
    </source>
</evidence>
<dbReference type="PANTHER" id="PTHR34997:SF2">
    <property type="entry name" value="LYSM DOMAIN-CONTAINING PROTEIN-RELATED"/>
    <property type="match status" value="1"/>
</dbReference>
<name>A0A0F8UAD3_9EURO</name>
<proteinExistence type="predicted"/>
<dbReference type="SMART" id="SM00257">
    <property type="entry name" value="LysM"/>
    <property type="match status" value="2"/>
</dbReference>
<dbReference type="PANTHER" id="PTHR34997">
    <property type="entry name" value="AM15"/>
    <property type="match status" value="1"/>
</dbReference>
<dbReference type="VEuPathDB" id="FungiDB:P175DRAFT_0461335"/>
<accession>A0A0F8UAD3</accession>
<dbReference type="PROSITE" id="PS51782">
    <property type="entry name" value="LYSM"/>
    <property type="match status" value="2"/>
</dbReference>
<evidence type="ECO:0000259" key="4">
    <source>
        <dbReference type="PROSITE" id="PS51782"/>
    </source>
</evidence>
<organism evidence="5 6">
    <name type="scientific">Aspergillus ochraceoroseus</name>
    <dbReference type="NCBI Taxonomy" id="138278"/>
    <lineage>
        <taxon>Eukaryota</taxon>
        <taxon>Fungi</taxon>
        <taxon>Dikarya</taxon>
        <taxon>Ascomycota</taxon>
        <taxon>Pezizomycotina</taxon>
        <taxon>Eurotiomycetes</taxon>
        <taxon>Eurotiomycetidae</taxon>
        <taxon>Eurotiales</taxon>
        <taxon>Aspergillaceae</taxon>
        <taxon>Aspergillus</taxon>
        <taxon>Aspergillus subgen. Nidulantes</taxon>
    </lineage>
</organism>
<sequence>MVPTATPTTTTTASRTTASEQAASMVLSGQLTPLPIQDGMTTSCGAFYLVKTNNSCYDIAASYGIAIVKLYIWNPALNGDCTGLYPNYYICVGLIGNTTTTTTTTTTPTRGEVATPIPTQSGMVSGCTSFHSVQSGDDCYDITADNGIALGKLYIWNPALNGDCSGLWPDYYICVGL</sequence>
<dbReference type="SUPFAM" id="SSF54106">
    <property type="entry name" value="LysM domain"/>
    <property type="match status" value="2"/>
</dbReference>
<protein>
    <recommendedName>
        <fullName evidence="4">LysM domain-containing protein</fullName>
    </recommendedName>
</protein>
<comment type="caution">
    <text evidence="5">The sequence shown here is derived from an EMBL/GenBank/DDBJ whole genome shotgun (WGS) entry which is preliminary data.</text>
</comment>
<dbReference type="InterPro" id="IPR036779">
    <property type="entry name" value="LysM_dom_sf"/>
</dbReference>
<reference evidence="5 6" key="1">
    <citation type="submission" date="2015-02" db="EMBL/GenBank/DDBJ databases">
        <title>Draft Genome Sequences of Two Closely-Related Aflatoxigenic Aspergillus Species Obtained from the Cote d'Ivoire.</title>
        <authorList>
            <person name="Moore G.G."/>
            <person name="Beltz S.B."/>
            <person name="Mack B.M."/>
        </authorList>
    </citation>
    <scope>NUCLEOTIDE SEQUENCE [LARGE SCALE GENOMIC DNA]</scope>
    <source>
        <strain evidence="5 6">SRRC1432</strain>
    </source>
</reference>
<dbReference type="CDD" id="cd00118">
    <property type="entry name" value="LysM"/>
    <property type="match status" value="2"/>
</dbReference>
<dbReference type="Gene3D" id="3.10.350.10">
    <property type="entry name" value="LysM domain"/>
    <property type="match status" value="2"/>
</dbReference>
<dbReference type="OrthoDB" id="5985073at2759"/>
<feature type="domain" description="LysM" evidence="4">
    <location>
        <begin position="129"/>
        <end position="175"/>
    </location>
</feature>
<keyword evidence="6" id="KW-1185">Reference proteome</keyword>
<gene>
    <name evidence="5" type="ORF">AOCH_007428</name>
</gene>
<dbReference type="InterPro" id="IPR018392">
    <property type="entry name" value="LysM"/>
</dbReference>
<dbReference type="EMBL" id="JYKN01002359">
    <property type="protein sequence ID" value="KKK16694.1"/>
    <property type="molecule type" value="Genomic_DNA"/>
</dbReference>
<keyword evidence="2" id="KW-0732">Signal</keyword>
<keyword evidence="3" id="KW-0843">Virulence</keyword>
<evidence type="ECO:0000313" key="6">
    <source>
        <dbReference type="Proteomes" id="UP000034947"/>
    </source>
</evidence>